<dbReference type="InterPro" id="IPR011042">
    <property type="entry name" value="6-blade_b-propeller_TolB-like"/>
</dbReference>
<reference evidence="5" key="1">
    <citation type="submission" date="2016-10" db="EMBL/GenBank/DDBJ databases">
        <authorList>
            <person name="Varghese N."/>
            <person name="Submissions S."/>
        </authorList>
    </citation>
    <scope>NUCLEOTIDE SEQUENCE [LARGE SCALE GENOMIC DNA]</scope>
    <source>
        <strain evidence="5">CGMCC 1.8946</strain>
    </source>
</reference>
<dbReference type="SUPFAM" id="SSF49785">
    <property type="entry name" value="Galactose-binding domain-like"/>
    <property type="match status" value="1"/>
</dbReference>
<dbReference type="Pfam" id="PF12894">
    <property type="entry name" value="ANAPC4_WD40"/>
    <property type="match status" value="1"/>
</dbReference>
<dbReference type="EMBL" id="FMTT01000067">
    <property type="protein sequence ID" value="SCW84681.1"/>
    <property type="molecule type" value="Genomic_DNA"/>
</dbReference>
<dbReference type="AlphaFoldDB" id="A0A1G4TTK0"/>
<evidence type="ECO:0000313" key="5">
    <source>
        <dbReference type="Proteomes" id="UP000198601"/>
    </source>
</evidence>
<dbReference type="Pfam" id="PF07676">
    <property type="entry name" value="PD40"/>
    <property type="match status" value="1"/>
</dbReference>
<evidence type="ECO:0000256" key="2">
    <source>
        <dbReference type="SAM" id="MobiDB-lite"/>
    </source>
</evidence>
<dbReference type="Pfam" id="PF25302">
    <property type="entry name" value="NADase_transloc"/>
    <property type="match status" value="1"/>
</dbReference>
<accession>A0A1G4TTK0</accession>
<comment type="similarity">
    <text evidence="1">Belongs to the TolB family.</text>
</comment>
<protein>
    <submittedName>
        <fullName evidence="4">WD40-like Beta Propeller Repeat</fullName>
    </submittedName>
</protein>
<dbReference type="InterPro" id="IPR057561">
    <property type="entry name" value="NADase_transloc"/>
</dbReference>
<sequence>MGRFQRTGFVFIVGLVLLLLTGCSNEQKTSQQEGLGDNSVGRVTSEQKREAAHTDNISAEHSTDNSEAKANHFQEKLSDWILFQGIGDNEMIHYVKKAADEESFVYIDGFTSFFKKANEDMTQGGIISYVGGISQDGKKILLMNLSHQRPTISAQIYNLLLHQTELEFQLPHKDYALSPDLDQYLFEENGDIYLFRAKENEKTKLSLVKRDMYSVAVWKFSPDGSKMCFSDDEGNLVLFDIANNKIIKKINVGSKDIHIRQWFAKDKLIYTADRDTTYLLTIESEERKPLGQSMLSPVISPDGRVLVYTDQDRNVFQLNLQTQQKTKLDDAFQRIGFEVYPVQWIRSSTPFMDVKKSIPVKRVTASSTLPDENKITYSANQLTDGNTKTGWCEGVKGDGIGETITLEFGEVREVSGIDLINGLAQSLQTFKANNRVKSLKAEFSDGSSEILAASFVQMDFSKKVKTSFIKLTILEVEKGDKYSDTCMSEVRVF</sequence>
<dbReference type="PANTHER" id="PTHR36842:SF1">
    <property type="entry name" value="PROTEIN TOLB"/>
    <property type="match status" value="1"/>
</dbReference>
<dbReference type="InterPro" id="IPR008979">
    <property type="entry name" value="Galactose-bd-like_sf"/>
</dbReference>
<dbReference type="InterPro" id="IPR000421">
    <property type="entry name" value="FA58C"/>
</dbReference>
<dbReference type="OrthoDB" id="85718at2"/>
<dbReference type="PROSITE" id="PS50022">
    <property type="entry name" value="FA58C_3"/>
    <property type="match status" value="1"/>
</dbReference>
<keyword evidence="5" id="KW-1185">Reference proteome</keyword>
<dbReference type="PROSITE" id="PS51257">
    <property type="entry name" value="PROKAR_LIPOPROTEIN"/>
    <property type="match status" value="1"/>
</dbReference>
<organism evidence="4 5">
    <name type="scientific">Paenibacillus tianmuensis</name>
    <dbReference type="NCBI Taxonomy" id="624147"/>
    <lineage>
        <taxon>Bacteria</taxon>
        <taxon>Bacillati</taxon>
        <taxon>Bacillota</taxon>
        <taxon>Bacilli</taxon>
        <taxon>Bacillales</taxon>
        <taxon>Paenibacillaceae</taxon>
        <taxon>Paenibacillus</taxon>
    </lineage>
</organism>
<dbReference type="Gene3D" id="2.120.10.30">
    <property type="entry name" value="TolB, C-terminal domain"/>
    <property type="match status" value="1"/>
</dbReference>
<evidence type="ECO:0000313" key="4">
    <source>
        <dbReference type="EMBL" id="SCW84681.1"/>
    </source>
</evidence>
<proteinExistence type="inferred from homology"/>
<dbReference type="RefSeq" id="WP_090676765.1">
    <property type="nucleotide sequence ID" value="NZ_FMTT01000067.1"/>
</dbReference>
<feature type="region of interest" description="Disordered" evidence="2">
    <location>
        <begin position="28"/>
        <end position="69"/>
    </location>
</feature>
<dbReference type="SUPFAM" id="SSF82171">
    <property type="entry name" value="DPP6 N-terminal domain-like"/>
    <property type="match status" value="1"/>
</dbReference>
<evidence type="ECO:0000256" key="1">
    <source>
        <dbReference type="ARBA" id="ARBA00009820"/>
    </source>
</evidence>
<dbReference type="STRING" id="624147.SAMN04487970_10672"/>
<dbReference type="NCBIfam" id="NF047619">
    <property type="entry name" value="NADase_discoid"/>
    <property type="match status" value="1"/>
</dbReference>
<gene>
    <name evidence="4" type="ORF">SAMN04487970_10672</name>
</gene>
<dbReference type="PANTHER" id="PTHR36842">
    <property type="entry name" value="PROTEIN TOLB HOMOLOG"/>
    <property type="match status" value="1"/>
</dbReference>
<dbReference type="InterPro" id="IPR024977">
    <property type="entry name" value="Apc4-like_WD40_dom"/>
</dbReference>
<dbReference type="Proteomes" id="UP000198601">
    <property type="component" value="Unassembled WGS sequence"/>
</dbReference>
<dbReference type="InterPro" id="IPR011659">
    <property type="entry name" value="WD40"/>
</dbReference>
<name>A0A1G4TTK0_9BACL</name>
<evidence type="ECO:0000259" key="3">
    <source>
        <dbReference type="PROSITE" id="PS50022"/>
    </source>
</evidence>
<feature type="domain" description="F5/8 type C" evidence="3">
    <location>
        <begin position="347"/>
        <end position="419"/>
    </location>
</feature>
<dbReference type="Gene3D" id="2.60.120.260">
    <property type="entry name" value="Galactose-binding domain-like"/>
    <property type="match status" value="1"/>
</dbReference>